<keyword evidence="2" id="KW-1185">Reference proteome</keyword>
<accession>A0ABD1U1L6</accession>
<name>A0ABD1U1L6_9LAMI</name>
<sequence>MNITLDHFGTFATRGHRRLHGTKSRTCSPTNKSKIHKFMTSTYQKFKNLLATPSLPTSASPPYMTSPTSINSSTKWMFSSTSPTFARPPQSPSLILSFLQTSSTFYFFAIFLLKLSYTSFLPITQNAQFTLILKSIHLKLSIEDPEREVFRSKAIDVNVLSNDVIVGGFVLFF</sequence>
<organism evidence="1 2">
    <name type="scientific">Abeliophyllum distichum</name>
    <dbReference type="NCBI Taxonomy" id="126358"/>
    <lineage>
        <taxon>Eukaryota</taxon>
        <taxon>Viridiplantae</taxon>
        <taxon>Streptophyta</taxon>
        <taxon>Embryophyta</taxon>
        <taxon>Tracheophyta</taxon>
        <taxon>Spermatophyta</taxon>
        <taxon>Magnoliopsida</taxon>
        <taxon>eudicotyledons</taxon>
        <taxon>Gunneridae</taxon>
        <taxon>Pentapetalae</taxon>
        <taxon>asterids</taxon>
        <taxon>lamiids</taxon>
        <taxon>Lamiales</taxon>
        <taxon>Oleaceae</taxon>
        <taxon>Forsythieae</taxon>
        <taxon>Abeliophyllum</taxon>
    </lineage>
</organism>
<evidence type="ECO:0000313" key="2">
    <source>
        <dbReference type="Proteomes" id="UP001604336"/>
    </source>
</evidence>
<dbReference type="EMBL" id="JBFOLK010000004">
    <property type="protein sequence ID" value="KAL2518879.1"/>
    <property type="molecule type" value="Genomic_DNA"/>
</dbReference>
<dbReference type="AlphaFoldDB" id="A0ABD1U1L6"/>
<proteinExistence type="predicted"/>
<gene>
    <name evidence="1" type="ORF">Adt_15126</name>
</gene>
<protein>
    <submittedName>
        <fullName evidence="1">Acetyltransferase NATA1-like</fullName>
    </submittedName>
</protein>
<reference evidence="2" key="1">
    <citation type="submission" date="2024-07" db="EMBL/GenBank/DDBJ databases">
        <title>Two chromosome-level genome assemblies of Korean endemic species Abeliophyllum distichum and Forsythia ovata (Oleaceae).</title>
        <authorList>
            <person name="Jang H."/>
        </authorList>
    </citation>
    <scope>NUCLEOTIDE SEQUENCE [LARGE SCALE GENOMIC DNA]</scope>
</reference>
<evidence type="ECO:0000313" key="1">
    <source>
        <dbReference type="EMBL" id="KAL2518879.1"/>
    </source>
</evidence>
<comment type="caution">
    <text evidence="1">The sequence shown here is derived from an EMBL/GenBank/DDBJ whole genome shotgun (WGS) entry which is preliminary data.</text>
</comment>
<dbReference type="Proteomes" id="UP001604336">
    <property type="component" value="Unassembled WGS sequence"/>
</dbReference>